<dbReference type="Pfam" id="PF04002">
    <property type="entry name" value="RadC"/>
    <property type="match status" value="1"/>
</dbReference>
<evidence type="ECO:0000256" key="2">
    <source>
        <dbReference type="ARBA" id="ARBA00022670"/>
    </source>
</evidence>
<evidence type="ECO:0000313" key="8">
    <source>
        <dbReference type="EMBL" id="WDI02388.1"/>
    </source>
</evidence>
<dbReference type="EMBL" id="CP118108">
    <property type="protein sequence ID" value="WDI02388.1"/>
    <property type="molecule type" value="Genomic_DNA"/>
</dbReference>
<dbReference type="Gene3D" id="3.40.140.10">
    <property type="entry name" value="Cytidine Deaminase, domain 2"/>
    <property type="match status" value="1"/>
</dbReference>
<dbReference type="Proteomes" id="UP001221519">
    <property type="component" value="Chromosome"/>
</dbReference>
<name>A0ABY7X9A3_9BACL</name>
<dbReference type="NCBIfam" id="TIGR00608">
    <property type="entry name" value="radc"/>
    <property type="match status" value="1"/>
</dbReference>
<keyword evidence="9" id="KW-1185">Reference proteome</keyword>
<dbReference type="PROSITE" id="PS01302">
    <property type="entry name" value="UPF0758"/>
    <property type="match status" value="1"/>
</dbReference>
<gene>
    <name evidence="8" type="primary">radC</name>
    <name evidence="8" type="ORF">PUW25_24910</name>
</gene>
<dbReference type="InterPro" id="IPR025657">
    <property type="entry name" value="RadC_JAB"/>
</dbReference>
<keyword evidence="2" id="KW-0645">Protease</keyword>
<dbReference type="InterPro" id="IPR020891">
    <property type="entry name" value="UPF0758_CS"/>
</dbReference>
<evidence type="ECO:0000259" key="7">
    <source>
        <dbReference type="PROSITE" id="PS50249"/>
    </source>
</evidence>
<evidence type="ECO:0000256" key="6">
    <source>
        <dbReference type="ARBA" id="ARBA00023049"/>
    </source>
</evidence>
<reference evidence="8 9" key="1">
    <citation type="submission" date="2023-02" db="EMBL/GenBank/DDBJ databases">
        <title>Pathogen: clinical or host-associated sample.</title>
        <authorList>
            <person name="Hergert J."/>
            <person name="Casey R."/>
            <person name="Wagner J."/>
            <person name="Young E.L."/>
            <person name="Oakeson K.F."/>
        </authorList>
    </citation>
    <scope>NUCLEOTIDE SEQUENCE [LARGE SCALE GENOMIC DNA]</scope>
    <source>
        <strain evidence="8 9">2022CK-00829</strain>
    </source>
</reference>
<sequence length="166" mass="18618">MYPYPQQLEMPLDNCNENKLPAKRVNIVSLKIVRESSLLYPERVIRSPLDAVKLLQSFLQDADREYFIVVCLDTKNQVNSITTSHIGTLNASIVHPRECFKTALLSNAATILIAHNHPSGSATPSPEDITITKRLCKVGEILGIELLDHIIIADTDYCSLKEKNYI</sequence>
<proteinExistence type="inferred from homology"/>
<accession>A0ABY7X9A3</accession>
<evidence type="ECO:0000256" key="1">
    <source>
        <dbReference type="ARBA" id="ARBA00010243"/>
    </source>
</evidence>
<dbReference type="RefSeq" id="WP_274337820.1">
    <property type="nucleotide sequence ID" value="NZ_CP118106.1"/>
</dbReference>
<keyword evidence="4" id="KW-0378">Hydrolase</keyword>
<evidence type="ECO:0000256" key="5">
    <source>
        <dbReference type="ARBA" id="ARBA00022833"/>
    </source>
</evidence>
<organism evidence="8 9">
    <name type="scientific">Paenibacillus urinalis</name>
    <dbReference type="NCBI Taxonomy" id="521520"/>
    <lineage>
        <taxon>Bacteria</taxon>
        <taxon>Bacillati</taxon>
        <taxon>Bacillota</taxon>
        <taxon>Bacilli</taxon>
        <taxon>Bacillales</taxon>
        <taxon>Paenibacillaceae</taxon>
        <taxon>Paenibacillus</taxon>
    </lineage>
</organism>
<dbReference type="PANTHER" id="PTHR30471:SF3">
    <property type="entry name" value="UPF0758 PROTEIN YEES-RELATED"/>
    <property type="match status" value="1"/>
</dbReference>
<dbReference type="PANTHER" id="PTHR30471">
    <property type="entry name" value="DNA REPAIR PROTEIN RADC"/>
    <property type="match status" value="1"/>
</dbReference>
<dbReference type="CDD" id="cd08071">
    <property type="entry name" value="MPN_DUF2466"/>
    <property type="match status" value="1"/>
</dbReference>
<evidence type="ECO:0000313" key="9">
    <source>
        <dbReference type="Proteomes" id="UP001221519"/>
    </source>
</evidence>
<comment type="similarity">
    <text evidence="1">Belongs to the UPF0758 family.</text>
</comment>
<dbReference type="InterPro" id="IPR001405">
    <property type="entry name" value="UPF0758"/>
</dbReference>
<protein>
    <submittedName>
        <fullName evidence="8">DNA repair protein RadC</fullName>
    </submittedName>
</protein>
<keyword evidence="5" id="KW-0862">Zinc</keyword>
<evidence type="ECO:0000256" key="3">
    <source>
        <dbReference type="ARBA" id="ARBA00022723"/>
    </source>
</evidence>
<feature type="domain" description="MPN" evidence="7">
    <location>
        <begin position="44"/>
        <end position="166"/>
    </location>
</feature>
<dbReference type="PROSITE" id="PS50249">
    <property type="entry name" value="MPN"/>
    <property type="match status" value="1"/>
</dbReference>
<dbReference type="InterPro" id="IPR037518">
    <property type="entry name" value="MPN"/>
</dbReference>
<keyword evidence="6" id="KW-0482">Metalloprotease</keyword>
<keyword evidence="3" id="KW-0479">Metal-binding</keyword>
<evidence type="ECO:0000256" key="4">
    <source>
        <dbReference type="ARBA" id="ARBA00022801"/>
    </source>
</evidence>